<comment type="caution">
    <text evidence="8">The sequence shown here is derived from an EMBL/GenBank/DDBJ whole genome shotgun (WGS) entry which is preliminary data.</text>
</comment>
<evidence type="ECO:0000256" key="1">
    <source>
        <dbReference type="ARBA" id="ARBA00004141"/>
    </source>
</evidence>
<dbReference type="EMBL" id="CAKOGP040001980">
    <property type="protein sequence ID" value="CAJ1958538.1"/>
    <property type="molecule type" value="Genomic_DNA"/>
</dbReference>
<dbReference type="GO" id="GO:0015179">
    <property type="term" value="F:L-amino acid transmembrane transporter activity"/>
    <property type="evidence" value="ECO:0007669"/>
    <property type="project" value="TreeGrafter"/>
</dbReference>
<evidence type="ECO:0000313" key="9">
    <source>
        <dbReference type="Proteomes" id="UP001295423"/>
    </source>
</evidence>
<gene>
    <name evidence="8" type="ORF">CYCCA115_LOCUS17226</name>
</gene>
<feature type="region of interest" description="Disordered" evidence="5">
    <location>
        <begin position="417"/>
        <end position="438"/>
    </location>
</feature>
<evidence type="ECO:0000256" key="6">
    <source>
        <dbReference type="SAM" id="Phobius"/>
    </source>
</evidence>
<evidence type="ECO:0000313" key="8">
    <source>
        <dbReference type="EMBL" id="CAJ1958538.1"/>
    </source>
</evidence>
<proteinExistence type="predicted"/>
<keyword evidence="2 6" id="KW-0812">Transmembrane</keyword>
<evidence type="ECO:0000256" key="3">
    <source>
        <dbReference type="ARBA" id="ARBA00022989"/>
    </source>
</evidence>
<feature type="transmembrane region" description="Helical" evidence="6">
    <location>
        <begin position="147"/>
        <end position="166"/>
    </location>
</feature>
<keyword evidence="9" id="KW-1185">Reference proteome</keyword>
<keyword evidence="4 6" id="KW-0472">Membrane</keyword>
<feature type="domain" description="Amino acid transporter transmembrane" evidence="7">
    <location>
        <begin position="69"/>
        <end position="513"/>
    </location>
</feature>
<dbReference type="GO" id="GO:0016020">
    <property type="term" value="C:membrane"/>
    <property type="evidence" value="ECO:0007669"/>
    <property type="project" value="UniProtKB-SubCell"/>
</dbReference>
<name>A0AAD2JK82_9STRA</name>
<feature type="transmembrane region" description="Helical" evidence="6">
    <location>
        <begin position="178"/>
        <end position="195"/>
    </location>
</feature>
<feature type="compositionally biased region" description="Low complexity" evidence="5">
    <location>
        <begin position="1"/>
        <end position="25"/>
    </location>
</feature>
<protein>
    <recommendedName>
        <fullName evidence="7">Amino acid transporter transmembrane domain-containing protein</fullName>
    </recommendedName>
</protein>
<organism evidence="8 9">
    <name type="scientific">Cylindrotheca closterium</name>
    <dbReference type="NCBI Taxonomy" id="2856"/>
    <lineage>
        <taxon>Eukaryota</taxon>
        <taxon>Sar</taxon>
        <taxon>Stramenopiles</taxon>
        <taxon>Ochrophyta</taxon>
        <taxon>Bacillariophyta</taxon>
        <taxon>Bacillariophyceae</taxon>
        <taxon>Bacillariophycidae</taxon>
        <taxon>Bacillariales</taxon>
        <taxon>Bacillariaceae</taxon>
        <taxon>Cylindrotheca</taxon>
    </lineage>
</organism>
<dbReference type="InterPro" id="IPR013057">
    <property type="entry name" value="AA_transpt_TM"/>
</dbReference>
<comment type="subcellular location">
    <subcellularLocation>
        <location evidence="1">Membrane</location>
        <topology evidence="1">Multi-pass membrane protein</topology>
    </subcellularLocation>
</comment>
<reference evidence="8" key="1">
    <citation type="submission" date="2023-08" db="EMBL/GenBank/DDBJ databases">
        <authorList>
            <person name="Audoor S."/>
            <person name="Bilcke G."/>
        </authorList>
    </citation>
    <scope>NUCLEOTIDE SEQUENCE</scope>
</reference>
<feature type="transmembrane region" description="Helical" evidence="6">
    <location>
        <begin position="66"/>
        <end position="86"/>
    </location>
</feature>
<dbReference type="PANTHER" id="PTHR22950:SF702">
    <property type="entry name" value="AMINO ACID TRANSPORTER PROTEIN"/>
    <property type="match status" value="1"/>
</dbReference>
<feature type="transmembrane region" description="Helical" evidence="6">
    <location>
        <begin position="509"/>
        <end position="531"/>
    </location>
</feature>
<feature type="region of interest" description="Disordered" evidence="5">
    <location>
        <begin position="1"/>
        <end position="26"/>
    </location>
</feature>
<dbReference type="Proteomes" id="UP001295423">
    <property type="component" value="Unassembled WGS sequence"/>
</dbReference>
<feature type="transmembrane region" description="Helical" evidence="6">
    <location>
        <begin position="454"/>
        <end position="471"/>
    </location>
</feature>
<dbReference type="AlphaFoldDB" id="A0AAD2JK82"/>
<evidence type="ECO:0000256" key="5">
    <source>
        <dbReference type="SAM" id="MobiDB-lite"/>
    </source>
</evidence>
<feature type="transmembrane region" description="Helical" evidence="6">
    <location>
        <begin position="348"/>
        <end position="369"/>
    </location>
</feature>
<feature type="transmembrane region" description="Helical" evidence="6">
    <location>
        <begin position="304"/>
        <end position="328"/>
    </location>
</feature>
<dbReference type="Pfam" id="PF01490">
    <property type="entry name" value="Aa_trans"/>
    <property type="match status" value="1"/>
</dbReference>
<sequence>MPEDTTTVTTRPTNDTPTTEHTNNELLPEERMINQSLSFANSTISDGSSSTASTNQDRNSSRLSHIPGAVANLCSATLGAGILALPYALYQAGLICGSILLVSSAWATIASIQVLVTACDKYKMATYESIVEELLGKRTRKLVEISILLFCVGTAVGYVIAVGDVVERVVEMSPGQKRMAMSFVWLCAMLPLSCLRRMQSLQCASGVGIASIVTLLLAATVHLIQHSHDDTTTTGGAQTYDLDASASFTLEDFLKPAEGGWLAVLRACPIVFFAFSCQVNVCQIYDELPNVGGGPEAKVRTMKWVTWLAVGLCGVLYTSISLVSLMDFGESVMPNMLSCYTLTSKETLLHIAFLAMALAIVMAFPLNIFPARVSVTQMIGKHPCNSIAVDDQECQQLLQAEEACSITRYTELEQANQDSAQPQLLPQESSMTNENAESLYSEEEVEDFQAGQHAVITLLLAGLALGLALVIPDISVVFGLLGGTTSALLGFVIPGLMGLTMDQTDITSWVLVIAGSIIGLLTTGVTIYSTFQS</sequence>
<evidence type="ECO:0000259" key="7">
    <source>
        <dbReference type="Pfam" id="PF01490"/>
    </source>
</evidence>
<accession>A0AAD2JK82</accession>
<dbReference type="PANTHER" id="PTHR22950">
    <property type="entry name" value="AMINO ACID TRANSPORTER"/>
    <property type="match status" value="1"/>
</dbReference>
<evidence type="ECO:0000256" key="4">
    <source>
        <dbReference type="ARBA" id="ARBA00023136"/>
    </source>
</evidence>
<feature type="transmembrane region" description="Helical" evidence="6">
    <location>
        <begin position="207"/>
        <end position="224"/>
    </location>
</feature>
<feature type="transmembrane region" description="Helical" evidence="6">
    <location>
        <begin position="477"/>
        <end position="497"/>
    </location>
</feature>
<evidence type="ECO:0000256" key="2">
    <source>
        <dbReference type="ARBA" id="ARBA00022692"/>
    </source>
</evidence>
<keyword evidence="3 6" id="KW-1133">Transmembrane helix</keyword>
<feature type="transmembrane region" description="Helical" evidence="6">
    <location>
        <begin position="92"/>
        <end position="116"/>
    </location>
</feature>